<dbReference type="InterPro" id="IPR036291">
    <property type="entry name" value="NAD(P)-bd_dom_sf"/>
</dbReference>
<organism evidence="6 7">
    <name type="scientific">Botrytis fragariae</name>
    <dbReference type="NCBI Taxonomy" id="1964551"/>
    <lineage>
        <taxon>Eukaryota</taxon>
        <taxon>Fungi</taxon>
        <taxon>Dikarya</taxon>
        <taxon>Ascomycota</taxon>
        <taxon>Pezizomycotina</taxon>
        <taxon>Leotiomycetes</taxon>
        <taxon>Helotiales</taxon>
        <taxon>Sclerotiniaceae</taxon>
        <taxon>Botrytis</taxon>
    </lineage>
</organism>
<evidence type="ECO:0000259" key="5">
    <source>
        <dbReference type="PROSITE" id="PS50075"/>
    </source>
</evidence>
<dbReference type="Pfam" id="PF08659">
    <property type="entry name" value="KR"/>
    <property type="match status" value="1"/>
</dbReference>
<evidence type="ECO:0000256" key="2">
    <source>
        <dbReference type="ARBA" id="ARBA00022553"/>
    </source>
</evidence>
<dbReference type="InterPro" id="IPR013968">
    <property type="entry name" value="PKS_KR"/>
</dbReference>
<dbReference type="CDD" id="cd05195">
    <property type="entry name" value="enoyl_red"/>
    <property type="match status" value="1"/>
</dbReference>
<dbReference type="SMART" id="SM00829">
    <property type="entry name" value="PKS_ER"/>
    <property type="match status" value="1"/>
</dbReference>
<keyword evidence="2" id="KW-0597">Phosphoprotein</keyword>
<dbReference type="Pfam" id="PF13602">
    <property type="entry name" value="ADH_zinc_N_2"/>
    <property type="match status" value="1"/>
</dbReference>
<dbReference type="InterPro" id="IPR036736">
    <property type="entry name" value="ACP-like_sf"/>
</dbReference>
<dbReference type="GeneID" id="59257172"/>
<dbReference type="OrthoDB" id="329835at2759"/>
<name>A0A8H6ELI5_9HELO</name>
<keyword evidence="1" id="KW-0596">Phosphopantetheine</keyword>
<sequence>MLRQEILGVPFTALALEDSTEERIERHTTNIARTFNLISKSTSKLEPEYMDGFLGINRVSEATIVNNHTFERTNCVEKTQEFREGQPLQLNVKTPGLIGSIEFIEDRQISEPLGADEVEIEVHAAGVNLRDLLQINGKVASDVYGCERAGARVGENCTQFCAEDRIATSLTFSQAASILVAFTTAWYSLNEISSLQPGENILINSGAGGTGQVLIQFAQLLGSEVFVTVSSAKKKRHLMKMYDIREDHIFFSRDDAFADGIMTMTQGKGVDIVVNSVFGEKLAVTWECIAPFGRMIEIGWETFFSRGKLDMYSSARNTMFAAVNLDDMAAQRPLIMSNPCRKIMELIAENKLRPFNSLEVLSISDLRKVLRALQGGKHIGKMVVEFERKRKFWLLSSRNGTQGYSLRQYEISRMGALRQPQGFRIMKSTYCSAPRDSNYAAGNTYQDALAQFRLSNGEKATAIDLGVVLGAGFVTETPGVRETLQQIGSILPLDLEKLFALFDLYCDVILRFQSPIHSQVITGLGILSQIIAEGKTVPSYLYEPMFLPLHQMNALSKVSQDANEAGPNYKNILAACLTIAEAGLLVAIALRSSLSKILGIPEDDIELRNRVESYGIDSLAAVKLRSWFGREMGAGLAVFEILGAKFWQ</sequence>
<dbReference type="SUPFAM" id="SSF50129">
    <property type="entry name" value="GroES-like"/>
    <property type="match status" value="1"/>
</dbReference>
<dbReference type="PROSITE" id="PS00012">
    <property type="entry name" value="PHOSPHOPANTETHEINE"/>
    <property type="match status" value="1"/>
</dbReference>
<keyword evidence="3" id="KW-0808">Transferase</keyword>
<dbReference type="EMBL" id="JABFCT010000004">
    <property type="protein sequence ID" value="KAF5876662.1"/>
    <property type="molecule type" value="Genomic_DNA"/>
</dbReference>
<dbReference type="SMART" id="SM00823">
    <property type="entry name" value="PKS_PP"/>
    <property type="match status" value="1"/>
</dbReference>
<keyword evidence="4" id="KW-0511">Multifunctional enzyme</keyword>
<dbReference type="GO" id="GO:0016740">
    <property type="term" value="F:transferase activity"/>
    <property type="evidence" value="ECO:0007669"/>
    <property type="project" value="UniProtKB-KW"/>
</dbReference>
<dbReference type="PROSITE" id="PS50075">
    <property type="entry name" value="CARRIER"/>
    <property type="match status" value="1"/>
</dbReference>
<evidence type="ECO:0000256" key="3">
    <source>
        <dbReference type="ARBA" id="ARBA00022679"/>
    </source>
</evidence>
<dbReference type="SUPFAM" id="SSF51735">
    <property type="entry name" value="NAD(P)-binding Rossmann-fold domains"/>
    <property type="match status" value="1"/>
</dbReference>
<accession>A0A8H6ELI5</accession>
<reference evidence="6 7" key="1">
    <citation type="journal article" date="2020" name="Phytopathology">
        <title>A high-quality genome resource of Botrytis fragariae, a new and rapidly spreading fungal pathogen causing strawberry gray mold in the U.S.A.</title>
        <authorList>
            <person name="Wu Y."/>
            <person name="Saski C.A."/>
            <person name="Schnabel G."/>
            <person name="Xiao S."/>
            <person name="Hu M."/>
        </authorList>
    </citation>
    <scope>NUCLEOTIDE SEQUENCE [LARGE SCALE GENOMIC DNA]</scope>
    <source>
        <strain evidence="6 7">BVB16</strain>
    </source>
</reference>
<dbReference type="Proteomes" id="UP000531561">
    <property type="component" value="Unassembled WGS sequence"/>
</dbReference>
<dbReference type="InterPro" id="IPR050444">
    <property type="entry name" value="Polyketide_Synthase"/>
</dbReference>
<protein>
    <submittedName>
        <fullName evidence="6">Putative polyketide synthase protein</fullName>
    </submittedName>
</protein>
<evidence type="ECO:0000256" key="4">
    <source>
        <dbReference type="ARBA" id="ARBA00023268"/>
    </source>
</evidence>
<gene>
    <name evidence="6" type="ORF">Bfra_003068</name>
</gene>
<dbReference type="PANTHER" id="PTHR45681">
    <property type="entry name" value="POLYKETIDE SYNTHASE 44-RELATED"/>
    <property type="match status" value="1"/>
</dbReference>
<dbReference type="PANTHER" id="PTHR45681:SF6">
    <property type="entry name" value="POLYKETIDE SYNTHASE 37"/>
    <property type="match status" value="1"/>
</dbReference>
<dbReference type="InterPro" id="IPR020843">
    <property type="entry name" value="ER"/>
</dbReference>
<dbReference type="SUPFAM" id="SSF47336">
    <property type="entry name" value="ACP-like"/>
    <property type="match status" value="1"/>
</dbReference>
<comment type="caution">
    <text evidence="6">The sequence shown here is derived from an EMBL/GenBank/DDBJ whole genome shotgun (WGS) entry which is preliminary data.</text>
</comment>
<dbReference type="Gene3D" id="3.90.180.10">
    <property type="entry name" value="Medium-chain alcohol dehydrogenases, catalytic domain"/>
    <property type="match status" value="1"/>
</dbReference>
<dbReference type="GO" id="GO:0031177">
    <property type="term" value="F:phosphopantetheine binding"/>
    <property type="evidence" value="ECO:0007669"/>
    <property type="project" value="InterPro"/>
</dbReference>
<dbReference type="RefSeq" id="XP_037195608.1">
    <property type="nucleotide sequence ID" value="XM_037333480.1"/>
</dbReference>
<dbReference type="InterPro" id="IPR006162">
    <property type="entry name" value="Ppantetheine_attach_site"/>
</dbReference>
<dbReference type="InterPro" id="IPR011032">
    <property type="entry name" value="GroES-like_sf"/>
</dbReference>
<evidence type="ECO:0000256" key="1">
    <source>
        <dbReference type="ARBA" id="ARBA00022450"/>
    </source>
</evidence>
<evidence type="ECO:0000313" key="7">
    <source>
        <dbReference type="Proteomes" id="UP000531561"/>
    </source>
</evidence>
<dbReference type="InterPro" id="IPR020806">
    <property type="entry name" value="PKS_PP-bd"/>
</dbReference>
<dbReference type="Pfam" id="PF00550">
    <property type="entry name" value="PP-binding"/>
    <property type="match status" value="1"/>
</dbReference>
<proteinExistence type="predicted"/>
<keyword evidence="7" id="KW-1185">Reference proteome</keyword>
<feature type="domain" description="Carrier" evidence="5">
    <location>
        <begin position="581"/>
        <end position="648"/>
    </location>
</feature>
<evidence type="ECO:0000313" key="6">
    <source>
        <dbReference type="EMBL" id="KAF5876662.1"/>
    </source>
</evidence>
<dbReference type="AlphaFoldDB" id="A0A8H6ELI5"/>
<dbReference type="Gene3D" id="1.10.1200.10">
    <property type="entry name" value="ACP-like"/>
    <property type="match status" value="1"/>
</dbReference>
<dbReference type="InterPro" id="IPR009081">
    <property type="entry name" value="PP-bd_ACP"/>
</dbReference>
<dbReference type="Gene3D" id="3.40.50.720">
    <property type="entry name" value="NAD(P)-binding Rossmann-like Domain"/>
    <property type="match status" value="1"/>
</dbReference>
<dbReference type="GO" id="GO:0016491">
    <property type="term" value="F:oxidoreductase activity"/>
    <property type="evidence" value="ECO:0007669"/>
    <property type="project" value="InterPro"/>
</dbReference>